<dbReference type="OrthoDB" id="9790282at2"/>
<evidence type="ECO:0000256" key="1">
    <source>
        <dbReference type="ARBA" id="ARBA00022490"/>
    </source>
</evidence>
<dbReference type="PANTHER" id="PTHR30098">
    <property type="entry name" value="LEUCYL/PHENYLALANYL-TRNA--PROTEIN TRANSFERASE"/>
    <property type="match status" value="1"/>
</dbReference>
<sequence>MSENALSLAWLEPGDAFPPVHHAWGHNSDAPGLLCAGGDLSVDSLVRAYRTGIFPWFSPGQPILWWSPDPRMVLKPAAFRLHTSLKKQLKKFANSPHCEIRVDSAFETVIQACADSGRGGQSGTWIVPTMVQAYVALHRAGLAHSVETWVHGELVGGLYFVAIGRAVFGESMFHRVTDASKIALAALVALCRHGGVHQIDCQQNTQHLASFGAAETPRATFVQAVTETLQQPAPDWRFSPLYWNCLLTPAAANT</sequence>
<dbReference type="GO" id="GO:0005737">
    <property type="term" value="C:cytoplasm"/>
    <property type="evidence" value="ECO:0007669"/>
    <property type="project" value="UniProtKB-SubCell"/>
</dbReference>
<dbReference type="InterPro" id="IPR004616">
    <property type="entry name" value="Leu/Phe-tRNA_Trfase"/>
</dbReference>
<evidence type="ECO:0000313" key="5">
    <source>
        <dbReference type="EMBL" id="OOV09176.1"/>
    </source>
</evidence>
<gene>
    <name evidence="4" type="primary">aat</name>
    <name evidence="5" type="ORF">RF819_15230</name>
</gene>
<comment type="function">
    <text evidence="4">Functions in the N-end rule pathway of protein degradation where it conjugates Leu, Phe and, less efficiently, Met from aminoacyl-tRNAs to the N-termini of proteins containing an N-terminal arginine or lysine.</text>
</comment>
<keyword evidence="6" id="KW-1185">Reference proteome</keyword>
<dbReference type="Gene3D" id="3.40.630.70">
    <property type="entry name" value="Leucyl/phenylalanyl-tRNA-protein transferase, C-terminal domain"/>
    <property type="match status" value="1"/>
</dbReference>
<evidence type="ECO:0000256" key="3">
    <source>
        <dbReference type="ARBA" id="ARBA00023315"/>
    </source>
</evidence>
<dbReference type="GO" id="GO:0008914">
    <property type="term" value="F:leucyl-tRNA--protein transferase activity"/>
    <property type="evidence" value="ECO:0007669"/>
    <property type="project" value="UniProtKB-UniRule"/>
</dbReference>
<dbReference type="STRING" id="28066.RF819_15230"/>
<dbReference type="EC" id="2.3.2.6" evidence="4"/>
<organism evidence="5 6">
    <name type="scientific">Rhodoferax fermentans</name>
    <dbReference type="NCBI Taxonomy" id="28066"/>
    <lineage>
        <taxon>Bacteria</taxon>
        <taxon>Pseudomonadati</taxon>
        <taxon>Pseudomonadota</taxon>
        <taxon>Betaproteobacteria</taxon>
        <taxon>Burkholderiales</taxon>
        <taxon>Comamonadaceae</taxon>
        <taxon>Rhodoferax</taxon>
    </lineage>
</organism>
<evidence type="ECO:0000256" key="4">
    <source>
        <dbReference type="HAMAP-Rule" id="MF_00688"/>
    </source>
</evidence>
<keyword evidence="1 4" id="KW-0963">Cytoplasm</keyword>
<comment type="catalytic activity">
    <reaction evidence="4">
        <text>N-terminal L-lysyl-[protein] + L-leucyl-tRNA(Leu) = N-terminal L-leucyl-L-lysyl-[protein] + tRNA(Leu) + H(+)</text>
        <dbReference type="Rhea" id="RHEA:12340"/>
        <dbReference type="Rhea" id="RHEA-COMP:9613"/>
        <dbReference type="Rhea" id="RHEA-COMP:9622"/>
        <dbReference type="Rhea" id="RHEA-COMP:12670"/>
        <dbReference type="Rhea" id="RHEA-COMP:12671"/>
        <dbReference type="ChEBI" id="CHEBI:15378"/>
        <dbReference type="ChEBI" id="CHEBI:65249"/>
        <dbReference type="ChEBI" id="CHEBI:78442"/>
        <dbReference type="ChEBI" id="CHEBI:78494"/>
        <dbReference type="ChEBI" id="CHEBI:133043"/>
        <dbReference type="EC" id="2.3.2.6"/>
    </reaction>
</comment>
<dbReference type="HAMAP" id="MF_00688">
    <property type="entry name" value="Leu_Phe_trans"/>
    <property type="match status" value="1"/>
</dbReference>
<dbReference type="Gene3D" id="3.30.70.3550">
    <property type="entry name" value="Leucyl/phenylalanyl-tRNA-protein transferase, N-terminal domain"/>
    <property type="match status" value="1"/>
</dbReference>
<proteinExistence type="inferred from homology"/>
<comment type="caution">
    <text evidence="5">The sequence shown here is derived from an EMBL/GenBank/DDBJ whole genome shotgun (WGS) entry which is preliminary data.</text>
</comment>
<reference evidence="5 6" key="1">
    <citation type="submission" date="2017-01" db="EMBL/GenBank/DDBJ databases">
        <title>Genome sequencing of Rhodoferax fermentans JCM 7819.</title>
        <authorList>
            <person name="Kim Y.J."/>
            <person name="Farh M.E.-A."/>
            <person name="Yang D.-C."/>
        </authorList>
    </citation>
    <scope>NUCLEOTIDE SEQUENCE [LARGE SCALE GENOMIC DNA]</scope>
    <source>
        <strain evidence="5 6">JCM 7819</strain>
    </source>
</reference>
<keyword evidence="3 4" id="KW-0012">Acyltransferase</keyword>
<dbReference type="EMBL" id="MTJN01000002">
    <property type="protein sequence ID" value="OOV09176.1"/>
    <property type="molecule type" value="Genomic_DNA"/>
</dbReference>
<comment type="subcellular location">
    <subcellularLocation>
        <location evidence="4">Cytoplasm</location>
    </subcellularLocation>
</comment>
<dbReference type="PANTHER" id="PTHR30098:SF2">
    <property type="entry name" value="LEUCYL_PHENYLALANYL-TRNA--PROTEIN TRANSFERASE"/>
    <property type="match status" value="1"/>
</dbReference>
<comment type="catalytic activity">
    <reaction evidence="4">
        <text>L-phenylalanyl-tRNA(Phe) + an N-terminal L-alpha-aminoacyl-[protein] = an N-terminal L-phenylalanyl-L-alpha-aminoacyl-[protein] + tRNA(Phe)</text>
        <dbReference type="Rhea" id="RHEA:43632"/>
        <dbReference type="Rhea" id="RHEA-COMP:9668"/>
        <dbReference type="Rhea" id="RHEA-COMP:9699"/>
        <dbReference type="Rhea" id="RHEA-COMP:10636"/>
        <dbReference type="Rhea" id="RHEA-COMP:10637"/>
        <dbReference type="ChEBI" id="CHEBI:78442"/>
        <dbReference type="ChEBI" id="CHEBI:78531"/>
        <dbReference type="ChEBI" id="CHEBI:78597"/>
        <dbReference type="ChEBI" id="CHEBI:83561"/>
        <dbReference type="EC" id="2.3.2.6"/>
    </reaction>
</comment>
<comment type="catalytic activity">
    <reaction evidence="4">
        <text>N-terminal L-arginyl-[protein] + L-leucyl-tRNA(Leu) = N-terminal L-leucyl-L-arginyl-[protein] + tRNA(Leu) + H(+)</text>
        <dbReference type="Rhea" id="RHEA:50416"/>
        <dbReference type="Rhea" id="RHEA-COMP:9613"/>
        <dbReference type="Rhea" id="RHEA-COMP:9622"/>
        <dbReference type="Rhea" id="RHEA-COMP:12672"/>
        <dbReference type="Rhea" id="RHEA-COMP:12673"/>
        <dbReference type="ChEBI" id="CHEBI:15378"/>
        <dbReference type="ChEBI" id="CHEBI:64719"/>
        <dbReference type="ChEBI" id="CHEBI:78442"/>
        <dbReference type="ChEBI" id="CHEBI:78494"/>
        <dbReference type="ChEBI" id="CHEBI:133044"/>
        <dbReference type="EC" id="2.3.2.6"/>
    </reaction>
</comment>
<name>A0A1T1AYG5_RHOFE</name>
<dbReference type="InterPro" id="IPR042203">
    <property type="entry name" value="Leu/Phe-tRNA_Trfase_C"/>
</dbReference>
<comment type="similarity">
    <text evidence="4">Belongs to the L/F-transferase family.</text>
</comment>
<evidence type="ECO:0000256" key="2">
    <source>
        <dbReference type="ARBA" id="ARBA00022679"/>
    </source>
</evidence>
<keyword evidence="2 4" id="KW-0808">Transferase</keyword>
<dbReference type="InterPro" id="IPR016181">
    <property type="entry name" value="Acyl_CoA_acyltransferase"/>
</dbReference>
<dbReference type="InterPro" id="IPR042221">
    <property type="entry name" value="Leu/Phe-tRNA_Trfase_N"/>
</dbReference>
<dbReference type="RefSeq" id="WP_078366977.1">
    <property type="nucleotide sequence ID" value="NZ_MTJN01000002.1"/>
</dbReference>
<dbReference type="AlphaFoldDB" id="A0A1T1AYG5"/>
<accession>A0A1T1AYG5</accession>
<evidence type="ECO:0000313" key="6">
    <source>
        <dbReference type="Proteomes" id="UP000190750"/>
    </source>
</evidence>
<dbReference type="SUPFAM" id="SSF55729">
    <property type="entry name" value="Acyl-CoA N-acyltransferases (Nat)"/>
    <property type="match status" value="1"/>
</dbReference>
<dbReference type="Proteomes" id="UP000190750">
    <property type="component" value="Unassembled WGS sequence"/>
</dbReference>
<dbReference type="Pfam" id="PF03588">
    <property type="entry name" value="Leu_Phe_trans"/>
    <property type="match status" value="1"/>
</dbReference>
<dbReference type="NCBIfam" id="TIGR00667">
    <property type="entry name" value="aat"/>
    <property type="match status" value="1"/>
</dbReference>
<dbReference type="GO" id="GO:0030163">
    <property type="term" value="P:protein catabolic process"/>
    <property type="evidence" value="ECO:0007669"/>
    <property type="project" value="UniProtKB-UniRule"/>
</dbReference>
<protein>
    <recommendedName>
        <fullName evidence="4">Leucyl/phenylalanyl-tRNA--protein transferase</fullName>
        <ecNumber evidence="4">2.3.2.6</ecNumber>
    </recommendedName>
    <alternativeName>
        <fullName evidence="4">L/F-transferase</fullName>
    </alternativeName>
    <alternativeName>
        <fullName evidence="4">Leucyltransferase</fullName>
    </alternativeName>
    <alternativeName>
        <fullName evidence="4">Phenyalanyltransferase</fullName>
    </alternativeName>
</protein>